<keyword evidence="4" id="KW-1185">Reference proteome</keyword>
<feature type="domain" description="FecR protein" evidence="1">
    <location>
        <begin position="122"/>
        <end position="220"/>
    </location>
</feature>
<accession>A0ABR6ZRF8</accession>
<evidence type="ECO:0000313" key="4">
    <source>
        <dbReference type="Proteomes" id="UP000650424"/>
    </source>
</evidence>
<dbReference type="InterPro" id="IPR012373">
    <property type="entry name" value="Ferrdict_sens_TM"/>
</dbReference>
<dbReference type="Pfam" id="PF04773">
    <property type="entry name" value="FecR"/>
    <property type="match status" value="1"/>
</dbReference>
<name>A0ABR6ZRF8_9BURK</name>
<proteinExistence type="predicted"/>
<dbReference type="RefSeq" id="WP_186947938.1">
    <property type="nucleotide sequence ID" value="NZ_JACOGF010000006.1"/>
</dbReference>
<protein>
    <submittedName>
        <fullName evidence="3">FecR domain-containing protein</fullName>
    </submittedName>
</protein>
<dbReference type="Gene3D" id="2.60.120.1440">
    <property type="match status" value="1"/>
</dbReference>
<gene>
    <name evidence="3" type="ORF">H8L32_13365</name>
</gene>
<dbReference type="EMBL" id="JACOGF010000006">
    <property type="protein sequence ID" value="MBC3918475.1"/>
    <property type="molecule type" value="Genomic_DNA"/>
</dbReference>
<dbReference type="InterPro" id="IPR032623">
    <property type="entry name" value="FecR_N"/>
</dbReference>
<evidence type="ECO:0000259" key="2">
    <source>
        <dbReference type="Pfam" id="PF16220"/>
    </source>
</evidence>
<dbReference type="PIRSF" id="PIRSF018266">
    <property type="entry name" value="FecR"/>
    <property type="match status" value="1"/>
</dbReference>
<reference evidence="3 4" key="1">
    <citation type="submission" date="2020-08" db="EMBL/GenBank/DDBJ databases">
        <title>Novel species isolated from subtropical streams in China.</title>
        <authorList>
            <person name="Lu H."/>
        </authorList>
    </citation>
    <scope>NUCLEOTIDE SEQUENCE [LARGE SCALE GENOMIC DNA]</scope>
    <source>
        <strain evidence="3 4">CY18W</strain>
    </source>
</reference>
<dbReference type="PANTHER" id="PTHR30273">
    <property type="entry name" value="PERIPLASMIC SIGNAL SENSOR AND SIGMA FACTOR ACTIVATOR FECR-RELATED"/>
    <property type="match status" value="1"/>
</dbReference>
<comment type="caution">
    <text evidence="3">The sequence shown here is derived from an EMBL/GenBank/DDBJ whole genome shotgun (WGS) entry which is preliminary data.</text>
</comment>
<evidence type="ECO:0000259" key="1">
    <source>
        <dbReference type="Pfam" id="PF04773"/>
    </source>
</evidence>
<evidence type="ECO:0000313" key="3">
    <source>
        <dbReference type="EMBL" id="MBC3918475.1"/>
    </source>
</evidence>
<feature type="domain" description="FecR N-terminal" evidence="2">
    <location>
        <begin position="23"/>
        <end position="64"/>
    </location>
</feature>
<dbReference type="Pfam" id="PF16220">
    <property type="entry name" value="DUF4880"/>
    <property type="match status" value="1"/>
</dbReference>
<dbReference type="InterPro" id="IPR006860">
    <property type="entry name" value="FecR"/>
</dbReference>
<dbReference type="PANTHER" id="PTHR30273:SF2">
    <property type="entry name" value="PROTEIN FECR"/>
    <property type="match status" value="1"/>
</dbReference>
<sequence>MTTPSISLAKDDATQPIPPEVRKQAVAWRVELQSDVVTADTCQRWQQWREAHPDHERAWQRVESFGGRLQALPSPLAHAALAPKSIQRRQFAKTMAVIFFTGGAGLMLEEHTPWRLWSADKNTAVGEQASLTLPDGTQVELNSGTAVNIRFTSTERVLHLLNGEILVTTAHEPLAASGATRPFIVQTAQGRLRALGTRFSVRDFGDGDSSRVAVFDGAVEISPERMQVSPRILRADQQARFTRETVDDITAADEHAIAWTQGMIVAEDMPLSDFLAELSRHRPGRLACAPAIARLRVTGTYPLANTDRILTVLEVALPVEIRRITRYWVTVQPRRT</sequence>
<organism evidence="3 4">
    <name type="scientific">Undibacterium hunanense</name>
    <dbReference type="NCBI Taxonomy" id="2762292"/>
    <lineage>
        <taxon>Bacteria</taxon>
        <taxon>Pseudomonadati</taxon>
        <taxon>Pseudomonadota</taxon>
        <taxon>Betaproteobacteria</taxon>
        <taxon>Burkholderiales</taxon>
        <taxon>Oxalobacteraceae</taxon>
        <taxon>Undibacterium</taxon>
    </lineage>
</organism>
<dbReference type="Proteomes" id="UP000650424">
    <property type="component" value="Unassembled WGS sequence"/>
</dbReference>